<dbReference type="EMBL" id="RCZG01000005">
    <property type="protein sequence ID" value="TPG33606.1"/>
    <property type="molecule type" value="Genomic_DNA"/>
</dbReference>
<feature type="compositionally biased region" description="Basic residues" evidence="1">
    <location>
        <begin position="67"/>
        <end position="77"/>
    </location>
</feature>
<protein>
    <submittedName>
        <fullName evidence="2">Uncharacterized protein</fullName>
    </submittedName>
</protein>
<feature type="region of interest" description="Disordered" evidence="1">
    <location>
        <begin position="64"/>
        <end position="97"/>
    </location>
</feature>
<sequence>MRDETTDGASRDAALVTTMTRLAARCCSRPRVVALSMAKTDLFAMHFLKSFAYAGVAAVADPAARPVRSRRRSRRCNPRPAQPIASNQWCQLRSPDP</sequence>
<evidence type="ECO:0000256" key="1">
    <source>
        <dbReference type="SAM" id="MobiDB-lite"/>
    </source>
</evidence>
<evidence type="ECO:0000313" key="3">
    <source>
        <dbReference type="Proteomes" id="UP000320095"/>
    </source>
</evidence>
<reference evidence="2 3" key="1">
    <citation type="journal article" date="2019" name="Environ. Microbiol.">
        <title>Species interactions and distinct microbial communities in high Arctic permafrost affected cryosols are associated with the CH4 and CO2 gas fluxes.</title>
        <authorList>
            <person name="Altshuler I."/>
            <person name="Hamel J."/>
            <person name="Turney S."/>
            <person name="Magnuson E."/>
            <person name="Levesque R."/>
            <person name="Greer C."/>
            <person name="Whyte L.G."/>
        </authorList>
    </citation>
    <scope>NUCLEOTIDE SEQUENCE [LARGE SCALE GENOMIC DNA]</scope>
    <source>
        <strain evidence="2 3">S5.20</strain>
    </source>
</reference>
<organism evidence="2 3">
    <name type="scientific">Mycolicibacterium hodleri</name>
    <dbReference type="NCBI Taxonomy" id="49897"/>
    <lineage>
        <taxon>Bacteria</taxon>
        <taxon>Bacillati</taxon>
        <taxon>Actinomycetota</taxon>
        <taxon>Actinomycetes</taxon>
        <taxon>Mycobacteriales</taxon>
        <taxon>Mycobacteriaceae</taxon>
        <taxon>Mycolicibacterium</taxon>
    </lineage>
</organism>
<name>A0A502EAR4_9MYCO</name>
<keyword evidence="3" id="KW-1185">Reference proteome</keyword>
<gene>
    <name evidence="2" type="ORF">EAH80_15130</name>
</gene>
<proteinExistence type="predicted"/>
<accession>A0A502EAR4</accession>
<evidence type="ECO:0000313" key="2">
    <source>
        <dbReference type="EMBL" id="TPG33606.1"/>
    </source>
</evidence>
<dbReference type="Proteomes" id="UP000320095">
    <property type="component" value="Unassembled WGS sequence"/>
</dbReference>
<comment type="caution">
    <text evidence="2">The sequence shown here is derived from an EMBL/GenBank/DDBJ whole genome shotgun (WGS) entry which is preliminary data.</text>
</comment>
<dbReference type="AlphaFoldDB" id="A0A502EAR4"/>